<dbReference type="Proteomes" id="UP000285120">
    <property type="component" value="Unassembled WGS sequence"/>
</dbReference>
<sequence length="140" mass="15494">MAMVRWHWLLIGAALVIALYALTSSSVATGSSTERILSIIPLVPTEPLNFVVRKTAHIMVFSGIALILWRTFSKSKWSYVIGWAGASFVGLADEIHQFFIDGRSAAFSDVILNSSAAAFTLFIAFAAVQIIHFVNWLRYE</sequence>
<name>A0A419V7V9_9BACL</name>
<reference evidence="3 4" key="1">
    <citation type="submission" date="2018-09" db="EMBL/GenBank/DDBJ databases">
        <title>Genomic Encyclopedia of Archaeal and Bacterial Type Strains, Phase II (KMG-II): from individual species to whole genera.</title>
        <authorList>
            <person name="Goeker M."/>
        </authorList>
    </citation>
    <scope>NUCLEOTIDE SEQUENCE [LARGE SCALE GENOMIC DNA]</scope>
    <source>
        <strain evidence="3 4">DSM 17008</strain>
    </source>
</reference>
<evidence type="ECO:0000256" key="1">
    <source>
        <dbReference type="SAM" id="Phobius"/>
    </source>
</evidence>
<dbReference type="NCBIfam" id="NF037970">
    <property type="entry name" value="vanZ_1"/>
    <property type="match status" value="1"/>
</dbReference>
<accession>A0A419V7V9</accession>
<dbReference type="AlphaFoldDB" id="A0A419V7V9"/>
<proteinExistence type="predicted"/>
<keyword evidence="1" id="KW-1133">Transmembrane helix</keyword>
<gene>
    <name evidence="3" type="ORF">ATL39_0419</name>
</gene>
<keyword evidence="1" id="KW-0812">Transmembrane</keyword>
<dbReference type="InterPro" id="IPR006976">
    <property type="entry name" value="VanZ-like"/>
</dbReference>
<dbReference type="Pfam" id="PF04892">
    <property type="entry name" value="VanZ"/>
    <property type="match status" value="1"/>
</dbReference>
<feature type="transmembrane region" description="Helical" evidence="1">
    <location>
        <begin position="79"/>
        <end position="99"/>
    </location>
</feature>
<keyword evidence="4" id="KW-1185">Reference proteome</keyword>
<keyword evidence="1" id="KW-0472">Membrane</keyword>
<evidence type="ECO:0000259" key="2">
    <source>
        <dbReference type="Pfam" id="PF04892"/>
    </source>
</evidence>
<dbReference type="RefSeq" id="WP_120191619.1">
    <property type="nucleotide sequence ID" value="NZ_RAPK01000006.1"/>
</dbReference>
<protein>
    <submittedName>
        <fullName evidence="3">VanZ like protein</fullName>
    </submittedName>
</protein>
<feature type="domain" description="VanZ-like" evidence="2">
    <location>
        <begin position="10"/>
        <end position="125"/>
    </location>
</feature>
<dbReference type="EMBL" id="RAPK01000006">
    <property type="protein sequence ID" value="RKD76206.1"/>
    <property type="molecule type" value="Genomic_DNA"/>
</dbReference>
<dbReference type="OrthoDB" id="291892at2"/>
<feature type="transmembrane region" description="Helical" evidence="1">
    <location>
        <begin position="111"/>
        <end position="134"/>
    </location>
</feature>
<evidence type="ECO:0000313" key="3">
    <source>
        <dbReference type="EMBL" id="RKD76206.1"/>
    </source>
</evidence>
<organism evidence="3 4">
    <name type="scientific">Sinobaca qinghaiensis</name>
    <dbReference type="NCBI Taxonomy" id="342944"/>
    <lineage>
        <taxon>Bacteria</taxon>
        <taxon>Bacillati</taxon>
        <taxon>Bacillota</taxon>
        <taxon>Bacilli</taxon>
        <taxon>Bacillales</taxon>
        <taxon>Sporolactobacillaceae</taxon>
        <taxon>Sinobaca</taxon>
    </lineage>
</organism>
<evidence type="ECO:0000313" key="4">
    <source>
        <dbReference type="Proteomes" id="UP000285120"/>
    </source>
</evidence>
<feature type="transmembrane region" description="Helical" evidence="1">
    <location>
        <begin position="54"/>
        <end position="72"/>
    </location>
</feature>
<comment type="caution">
    <text evidence="3">The sequence shown here is derived from an EMBL/GenBank/DDBJ whole genome shotgun (WGS) entry which is preliminary data.</text>
</comment>